<keyword evidence="3" id="KW-1185">Reference proteome</keyword>
<gene>
    <name evidence="2" type="ORF">DLM86_21900</name>
</gene>
<evidence type="ECO:0000313" key="3">
    <source>
        <dbReference type="Proteomes" id="UP000247476"/>
    </source>
</evidence>
<feature type="compositionally biased region" description="Basic and acidic residues" evidence="1">
    <location>
        <begin position="95"/>
        <end position="108"/>
    </location>
</feature>
<accession>A0A2V5K2W6</accession>
<dbReference type="AlphaFoldDB" id="A0A2V5K2W6"/>
<sequence length="108" mass="12038">MNDFRRRNELMLDMLESLARSQRAIAKMIESVADVSDDSPNFAKQLAGNLQTIGRYQRAVLERLTGIRLTRVGRSDGAKPWVNRTVKVMAGGTSDETKQDRGDGENLA</sequence>
<name>A0A2V5K2W6_9BACL</name>
<reference evidence="2 3" key="1">
    <citation type="submission" date="2018-05" db="EMBL/GenBank/DDBJ databases">
        <title>Paenibacillus flagellatus sp. nov., isolated from selenium mineral soil.</title>
        <authorList>
            <person name="Dai X."/>
        </authorList>
    </citation>
    <scope>NUCLEOTIDE SEQUENCE [LARGE SCALE GENOMIC DNA]</scope>
    <source>
        <strain evidence="2 3">DXL2</strain>
    </source>
</reference>
<proteinExistence type="predicted"/>
<dbReference type="EMBL" id="QJVJ01000010">
    <property type="protein sequence ID" value="PYI52134.1"/>
    <property type="molecule type" value="Genomic_DNA"/>
</dbReference>
<comment type="caution">
    <text evidence="2">The sequence shown here is derived from an EMBL/GenBank/DDBJ whole genome shotgun (WGS) entry which is preliminary data.</text>
</comment>
<evidence type="ECO:0000313" key="2">
    <source>
        <dbReference type="EMBL" id="PYI52134.1"/>
    </source>
</evidence>
<evidence type="ECO:0000256" key="1">
    <source>
        <dbReference type="SAM" id="MobiDB-lite"/>
    </source>
</evidence>
<organism evidence="2 3">
    <name type="scientific">Paenibacillus flagellatus</name>
    <dbReference type="NCBI Taxonomy" id="2211139"/>
    <lineage>
        <taxon>Bacteria</taxon>
        <taxon>Bacillati</taxon>
        <taxon>Bacillota</taxon>
        <taxon>Bacilli</taxon>
        <taxon>Bacillales</taxon>
        <taxon>Paenibacillaceae</taxon>
        <taxon>Paenibacillus</taxon>
    </lineage>
</organism>
<feature type="region of interest" description="Disordered" evidence="1">
    <location>
        <begin position="85"/>
        <end position="108"/>
    </location>
</feature>
<dbReference type="RefSeq" id="WP_110842205.1">
    <property type="nucleotide sequence ID" value="NZ_QJVJ01000010.1"/>
</dbReference>
<dbReference type="OrthoDB" id="2660806at2"/>
<dbReference type="Proteomes" id="UP000247476">
    <property type="component" value="Unassembled WGS sequence"/>
</dbReference>
<protein>
    <submittedName>
        <fullName evidence="2">Uncharacterized protein</fullName>
    </submittedName>
</protein>